<feature type="region of interest" description="Disordered" evidence="6">
    <location>
        <begin position="119"/>
        <end position="204"/>
    </location>
</feature>
<dbReference type="Proteomes" id="UP001556367">
    <property type="component" value="Unassembled WGS sequence"/>
</dbReference>
<accession>A0ABR3JNR5</accession>
<dbReference type="SUPFAM" id="SSF57701">
    <property type="entry name" value="Zn2/Cys6 DNA-binding domain"/>
    <property type="match status" value="1"/>
</dbReference>
<comment type="subcellular location">
    <subcellularLocation>
        <location evidence="1">Nucleus</location>
    </subcellularLocation>
</comment>
<evidence type="ECO:0000256" key="5">
    <source>
        <dbReference type="ARBA" id="ARBA00023242"/>
    </source>
</evidence>
<evidence type="ECO:0000256" key="6">
    <source>
        <dbReference type="SAM" id="MobiDB-lite"/>
    </source>
</evidence>
<dbReference type="InterPro" id="IPR001138">
    <property type="entry name" value="Zn2Cys6_DnaBD"/>
</dbReference>
<reference evidence="9" key="1">
    <citation type="submission" date="2024-06" db="EMBL/GenBank/DDBJ databases">
        <title>Multi-omics analyses provide insights into the biosynthesis of the anticancer antibiotic pleurotin in Hohenbuehelia grisea.</title>
        <authorList>
            <person name="Weaver J.A."/>
            <person name="Alberti F."/>
        </authorList>
    </citation>
    <scope>NUCLEOTIDE SEQUENCE [LARGE SCALE GENOMIC DNA]</scope>
    <source>
        <strain evidence="9">T-177</strain>
    </source>
</reference>
<dbReference type="EMBL" id="JASNQZ010000006">
    <property type="protein sequence ID" value="KAL0957013.1"/>
    <property type="molecule type" value="Genomic_DNA"/>
</dbReference>
<keyword evidence="2" id="KW-0479">Metal-binding</keyword>
<evidence type="ECO:0000259" key="7">
    <source>
        <dbReference type="PROSITE" id="PS50048"/>
    </source>
</evidence>
<feature type="compositionally biased region" description="Basic and acidic residues" evidence="6">
    <location>
        <begin position="274"/>
        <end position="285"/>
    </location>
</feature>
<keyword evidence="5" id="KW-0539">Nucleus</keyword>
<evidence type="ECO:0000256" key="1">
    <source>
        <dbReference type="ARBA" id="ARBA00004123"/>
    </source>
</evidence>
<gene>
    <name evidence="8" type="ORF">HGRIS_003114</name>
</gene>
<evidence type="ECO:0000313" key="8">
    <source>
        <dbReference type="EMBL" id="KAL0957013.1"/>
    </source>
</evidence>
<evidence type="ECO:0000313" key="9">
    <source>
        <dbReference type="Proteomes" id="UP001556367"/>
    </source>
</evidence>
<keyword evidence="3" id="KW-0805">Transcription regulation</keyword>
<evidence type="ECO:0000256" key="2">
    <source>
        <dbReference type="ARBA" id="ARBA00022723"/>
    </source>
</evidence>
<dbReference type="InterPro" id="IPR036864">
    <property type="entry name" value="Zn2-C6_fun-type_DNA-bd_sf"/>
</dbReference>
<feature type="domain" description="Zn(2)-C6 fungal-type" evidence="7">
    <location>
        <begin position="207"/>
        <end position="237"/>
    </location>
</feature>
<evidence type="ECO:0000256" key="3">
    <source>
        <dbReference type="ARBA" id="ARBA00023015"/>
    </source>
</evidence>
<dbReference type="PANTHER" id="PTHR47338:SF5">
    <property type="entry name" value="ZN(II)2CYS6 TRANSCRIPTION FACTOR (EUROFUNG)"/>
    <property type="match status" value="1"/>
</dbReference>
<feature type="compositionally biased region" description="Basic and acidic residues" evidence="6">
    <location>
        <begin position="186"/>
        <end position="201"/>
    </location>
</feature>
<keyword evidence="9" id="KW-1185">Reference proteome</keyword>
<feature type="region of interest" description="Disordered" evidence="6">
    <location>
        <begin position="21"/>
        <end position="52"/>
    </location>
</feature>
<dbReference type="Gene3D" id="4.10.240.10">
    <property type="entry name" value="Zn(2)-C6 fungal-type DNA-binding domain"/>
    <property type="match status" value="1"/>
</dbReference>
<dbReference type="PROSITE" id="PS50048">
    <property type="entry name" value="ZN2_CY6_FUNGAL_2"/>
    <property type="match status" value="1"/>
</dbReference>
<dbReference type="InterPro" id="IPR050815">
    <property type="entry name" value="TF_fung"/>
</dbReference>
<organism evidence="8 9">
    <name type="scientific">Hohenbuehelia grisea</name>
    <dbReference type="NCBI Taxonomy" id="104357"/>
    <lineage>
        <taxon>Eukaryota</taxon>
        <taxon>Fungi</taxon>
        <taxon>Dikarya</taxon>
        <taxon>Basidiomycota</taxon>
        <taxon>Agaricomycotina</taxon>
        <taxon>Agaricomycetes</taxon>
        <taxon>Agaricomycetidae</taxon>
        <taxon>Agaricales</taxon>
        <taxon>Pleurotineae</taxon>
        <taxon>Pleurotaceae</taxon>
        <taxon>Hohenbuehelia</taxon>
    </lineage>
</organism>
<proteinExistence type="predicted"/>
<dbReference type="CDD" id="cd00067">
    <property type="entry name" value="GAL4"/>
    <property type="match status" value="1"/>
</dbReference>
<dbReference type="PANTHER" id="PTHR47338">
    <property type="entry name" value="ZN(II)2CYS6 TRANSCRIPTION FACTOR (EUROFUNG)-RELATED"/>
    <property type="match status" value="1"/>
</dbReference>
<name>A0ABR3JNR5_9AGAR</name>
<dbReference type="SMART" id="SM00066">
    <property type="entry name" value="GAL4"/>
    <property type="match status" value="1"/>
</dbReference>
<keyword evidence="4" id="KW-0804">Transcription</keyword>
<evidence type="ECO:0000256" key="4">
    <source>
        <dbReference type="ARBA" id="ARBA00023163"/>
    </source>
</evidence>
<sequence length="894" mass="100118">MVASVNSDLYAPFPAAMVLEEGPQSSEEGSGLHSPVFGPPFGPLHGDSSIRYQHDHPDVQHAAVILAAQFDYTAPPLNMQQAPLLNTHLEIPNPGAHHDHAIYPSTFSLSRNQLGLDLPTQSTDKSRLPPLGHTSGGAVEFNFTPSQRRLPGGQSHDPSLTRVTGNMPGMSIDGDHRVSASAPSSERAESSAPKRESRKESSSVVIACRQCRARKIRCDSTRPVCNNCVRRSNECQYDAVPKRRGPDKRPGTRQRSCKKRPADGSAPPPKRARKSTDRHPDDHDASQSNVKENMGNGKRSPPTSAASRYSDRSQDLYSTVPTHASPPTDLRISTDVGLAMKHETSPMIRRPHDIGYAASHFPKQSFRPLDVNIPHSPGGHHKFPLPSSPSVEYDQKLWWDNFTRTYPVQDIADSLTFLINGTGHWLSFLNIDFFTATLFDPEERLRIQPSFVLSAMALATLMKSSELEEGHVGRDRALWLRNSAQASLEKAWNSEWIDAQLAEASLILALFEMSLHPQYTPERVSVALQRLDDIIKAIRLTSVDANDHDVCIFAPRQVPVVPESPLAGDTIPQRDRKCNCVTHDVLPNADEYSRTSSLPWGVSWSPLQVRDEECRRLCWSALSIVTTYTSQCAAFNKDPPALFLSDPSSYCLLFPGEALDRENVTYRSPNDPSPKESVWALYCRSMLLWNFCNRLRKEVCTEEEKAEFALEAWAEAQAIEDSLDMHTCNLDTSLIYLSREHVFNTRMLVTQSLRRFVPADTHGSLNPGPIFNIKQAEEWLYIQNQVLSRVTMTIPNILKPVGQQLMRRPFQVTWFSNQLAIALLLWNNNRELHNAVSLAKSILYPLDLLNTLWPCEVHRQQCAELRNRLVEACNTIGETPPPPPIYALSHYISM</sequence>
<feature type="region of interest" description="Disordered" evidence="6">
    <location>
        <begin position="239"/>
        <end position="333"/>
    </location>
</feature>
<dbReference type="PROSITE" id="PS00463">
    <property type="entry name" value="ZN2_CY6_FUNGAL_1"/>
    <property type="match status" value="1"/>
</dbReference>
<feature type="compositionally biased region" description="Low complexity" evidence="6">
    <location>
        <begin position="21"/>
        <end position="31"/>
    </location>
</feature>
<dbReference type="Pfam" id="PF00172">
    <property type="entry name" value="Zn_clus"/>
    <property type="match status" value="1"/>
</dbReference>
<feature type="compositionally biased region" description="Basic residues" evidence="6">
    <location>
        <begin position="242"/>
        <end position="259"/>
    </location>
</feature>
<protein>
    <recommendedName>
        <fullName evidence="7">Zn(2)-C6 fungal-type domain-containing protein</fullName>
    </recommendedName>
</protein>
<comment type="caution">
    <text evidence="8">The sequence shown here is derived from an EMBL/GenBank/DDBJ whole genome shotgun (WGS) entry which is preliminary data.</text>
</comment>